<name>A0A9J6CFW6_POLVA</name>
<dbReference type="AlphaFoldDB" id="A0A9J6CFW6"/>
<comment type="caution">
    <text evidence="2">The sequence shown here is derived from an EMBL/GenBank/DDBJ whole genome shotgun (WGS) entry which is preliminary data.</text>
</comment>
<dbReference type="Proteomes" id="UP001107558">
    <property type="component" value="Chromosome 1"/>
</dbReference>
<evidence type="ECO:0000313" key="3">
    <source>
        <dbReference type="Proteomes" id="UP001107558"/>
    </source>
</evidence>
<evidence type="ECO:0000313" key="2">
    <source>
        <dbReference type="EMBL" id="KAG5681081.1"/>
    </source>
</evidence>
<sequence>MPYNGLLFEKLKALTSEENKFSIADSFKLSGAGENTICYIYCNHENEDEKKKRMPVSYVTKDLKKGKSLKLEWKVLCNFCIPGAEEKAKRWKKKEEKPLLLPKNPKIQKHSNLDNNEPINIEISAFMNFTSNNSTPITSFPNAISEIQKSLNFCLNTFMLECSATADPLTTLIERKADLGLRLNASVLNTLNFPKNLDVDESKKTGEIELGDQNRVSKSDSVETGISKIPSENVLEPERHLDIEQNKSINVDMDIDPVPEENEQGEQNPNENVETPRSSLENAEEKAINLAVGCLDSREVKALVLKARSVEVPGSIPA</sequence>
<reference evidence="2" key="1">
    <citation type="submission" date="2021-03" db="EMBL/GenBank/DDBJ databases">
        <title>Chromosome level genome of the anhydrobiotic midge Polypedilum vanderplanki.</title>
        <authorList>
            <person name="Yoshida Y."/>
            <person name="Kikawada T."/>
            <person name="Gusev O."/>
        </authorList>
    </citation>
    <scope>NUCLEOTIDE SEQUENCE</scope>
    <source>
        <strain evidence="2">NIAS01</strain>
        <tissue evidence="2">Whole body or cell culture</tissue>
    </source>
</reference>
<protein>
    <submittedName>
        <fullName evidence="2">Uncharacterized protein</fullName>
    </submittedName>
</protein>
<gene>
    <name evidence="2" type="ORF">PVAND_010547</name>
</gene>
<accession>A0A9J6CFW6</accession>
<keyword evidence="3" id="KW-1185">Reference proteome</keyword>
<proteinExistence type="predicted"/>
<feature type="compositionally biased region" description="Acidic residues" evidence="1">
    <location>
        <begin position="253"/>
        <end position="264"/>
    </location>
</feature>
<dbReference type="EMBL" id="JADBJN010000001">
    <property type="protein sequence ID" value="KAG5681081.1"/>
    <property type="molecule type" value="Genomic_DNA"/>
</dbReference>
<feature type="region of interest" description="Disordered" evidence="1">
    <location>
        <begin position="245"/>
        <end position="284"/>
    </location>
</feature>
<evidence type="ECO:0000256" key="1">
    <source>
        <dbReference type="SAM" id="MobiDB-lite"/>
    </source>
</evidence>
<organism evidence="2 3">
    <name type="scientific">Polypedilum vanderplanki</name>
    <name type="common">Sleeping chironomid midge</name>
    <dbReference type="NCBI Taxonomy" id="319348"/>
    <lineage>
        <taxon>Eukaryota</taxon>
        <taxon>Metazoa</taxon>
        <taxon>Ecdysozoa</taxon>
        <taxon>Arthropoda</taxon>
        <taxon>Hexapoda</taxon>
        <taxon>Insecta</taxon>
        <taxon>Pterygota</taxon>
        <taxon>Neoptera</taxon>
        <taxon>Endopterygota</taxon>
        <taxon>Diptera</taxon>
        <taxon>Nematocera</taxon>
        <taxon>Chironomoidea</taxon>
        <taxon>Chironomidae</taxon>
        <taxon>Chironominae</taxon>
        <taxon>Polypedilum</taxon>
        <taxon>Polypedilum</taxon>
    </lineage>
</organism>